<organism evidence="2 3">
    <name type="scientific">Roseibium aggregatum</name>
    <dbReference type="NCBI Taxonomy" id="187304"/>
    <lineage>
        <taxon>Bacteria</taxon>
        <taxon>Pseudomonadati</taxon>
        <taxon>Pseudomonadota</taxon>
        <taxon>Alphaproteobacteria</taxon>
        <taxon>Hyphomicrobiales</taxon>
        <taxon>Stappiaceae</taxon>
        <taxon>Roseibium</taxon>
    </lineage>
</organism>
<dbReference type="InterPro" id="IPR005546">
    <property type="entry name" value="Autotransporte_beta"/>
</dbReference>
<evidence type="ECO:0000313" key="2">
    <source>
        <dbReference type="EMBL" id="MBN9669959.1"/>
    </source>
</evidence>
<evidence type="ECO:0000259" key="1">
    <source>
        <dbReference type="PROSITE" id="PS51208"/>
    </source>
</evidence>
<dbReference type="NCBIfam" id="TIGR01414">
    <property type="entry name" value="autotrans_barl"/>
    <property type="match status" value="1"/>
</dbReference>
<dbReference type="PROSITE" id="PS51208">
    <property type="entry name" value="AUTOTRANSPORTER"/>
    <property type="match status" value="1"/>
</dbReference>
<dbReference type="AlphaFoldDB" id="A0A939J3S2"/>
<dbReference type="SUPFAM" id="SSF103515">
    <property type="entry name" value="Autotransporter"/>
    <property type="match status" value="1"/>
</dbReference>
<reference evidence="2" key="1">
    <citation type="submission" date="2020-12" db="EMBL/GenBank/DDBJ databases">
        <title>Oil enriched cultivation method for isolating marine PHA-producing bacteria.</title>
        <authorList>
            <person name="Zheng W."/>
            <person name="Yu S."/>
            <person name="Huang Y."/>
        </authorList>
    </citation>
    <scope>NUCLEOTIDE SEQUENCE</scope>
    <source>
        <strain evidence="2">SY-2-12</strain>
    </source>
</reference>
<dbReference type="RefSeq" id="WP_207139485.1">
    <property type="nucleotide sequence ID" value="NZ_JAEKJZ010000001.1"/>
</dbReference>
<dbReference type="Gene3D" id="2.40.128.130">
    <property type="entry name" value="Autotransporter beta-domain"/>
    <property type="match status" value="1"/>
</dbReference>
<sequence>MTSGWALAGTPGSYTYSYVAINFMADTTGSYTFGQSSAPIDTIMAVYLNGSFDIDALINPDAYNDDSNSSNICYGIGRCPEVTSTLTAGQSNTLIISTYSSSSTVSLPLGFFANGVGTISFTVAPVAGTTTFEPVSQPGISKEMAAVMDTLNGGGGSVSTSLGNALTSLAAMPDSERAAALSRISPNASIAFSQATSRSLQRNTLRIGDRLVAVRGTPTVNQVSATGYQSASSETSRRVAQSFNALTGNSENEDVAVATHGETAGVATGLRPNSLWGQFYGFKTTQEMEDGYAGYDSFGHSYLVGFDVVPMPDLIVGVAGGYTKTYVDMADYRDGDKSIVDSYQASLYGSYEFANNWIADAIVSYVRHQYDSNRGTTLDTAHADFSANQVGARLDVTKVLETGNEIVFRPKAGIAWSGLYQDGYQETDSALAQYVDSNTTYRFQTNVSLEASKQFAVSERFSVTPSLSAGWTHDFLTDGTDVTARFVGGGDSFTSTGQALAADTFQVRSALELVRDEQLHVDLGATGEFATGYQDYGGQVRVSWKF</sequence>
<gene>
    <name evidence="2" type="ORF">JF539_06390</name>
</gene>
<dbReference type="InterPro" id="IPR006315">
    <property type="entry name" value="OM_autotransptr_brl_dom"/>
</dbReference>
<accession>A0A939J3S2</accession>
<dbReference type="InterPro" id="IPR036709">
    <property type="entry name" value="Autotransporte_beta_dom_sf"/>
</dbReference>
<dbReference type="GO" id="GO:0019867">
    <property type="term" value="C:outer membrane"/>
    <property type="evidence" value="ECO:0007669"/>
    <property type="project" value="InterPro"/>
</dbReference>
<dbReference type="EMBL" id="JAEKJZ010000001">
    <property type="protein sequence ID" value="MBN9669959.1"/>
    <property type="molecule type" value="Genomic_DNA"/>
</dbReference>
<dbReference type="Pfam" id="PF03797">
    <property type="entry name" value="Autotransporter"/>
    <property type="match status" value="1"/>
</dbReference>
<dbReference type="SMART" id="SM00869">
    <property type="entry name" value="Autotransporter"/>
    <property type="match status" value="1"/>
</dbReference>
<evidence type="ECO:0000313" key="3">
    <source>
        <dbReference type="Proteomes" id="UP000664096"/>
    </source>
</evidence>
<protein>
    <submittedName>
        <fullName evidence="2">Autotransporter outer membrane beta-barrel domain-containing protein</fullName>
    </submittedName>
</protein>
<feature type="domain" description="Autotransporter" evidence="1">
    <location>
        <begin position="268"/>
        <end position="546"/>
    </location>
</feature>
<name>A0A939J3S2_9HYPH</name>
<dbReference type="Proteomes" id="UP000664096">
    <property type="component" value="Unassembled WGS sequence"/>
</dbReference>
<comment type="caution">
    <text evidence="2">The sequence shown here is derived from an EMBL/GenBank/DDBJ whole genome shotgun (WGS) entry which is preliminary data.</text>
</comment>
<proteinExistence type="predicted"/>